<evidence type="ECO:0000256" key="2">
    <source>
        <dbReference type="ARBA" id="ARBA00022722"/>
    </source>
</evidence>
<organism evidence="7 8">
    <name type="scientific">Ottowia testudinis</name>
    <dbReference type="NCBI Taxonomy" id="2816950"/>
    <lineage>
        <taxon>Bacteria</taxon>
        <taxon>Pseudomonadati</taxon>
        <taxon>Pseudomonadota</taxon>
        <taxon>Betaproteobacteria</taxon>
        <taxon>Burkholderiales</taxon>
        <taxon>Comamonadaceae</taxon>
        <taxon>Ottowia</taxon>
    </lineage>
</organism>
<dbReference type="AlphaFoldDB" id="A0A975CGE4"/>
<sequence length="148" mass="15974">MTSWPVYIDTSLWCAYCFNEPEQPAAVAWLAQAELDKAATSIWTRTEFASAVGVKLRAKAQGKPPVDTAAGERQFASALDMTPELTVIQDDFLYAARLCVDHQIAGLRAGDALHLAVALRHGCKALASLDKVMNTCAQALGLKLVNLN</sequence>
<dbReference type="HAMAP" id="MF_00265">
    <property type="entry name" value="VapC_Nob1"/>
    <property type="match status" value="1"/>
</dbReference>
<evidence type="ECO:0000313" key="8">
    <source>
        <dbReference type="Proteomes" id="UP000663903"/>
    </source>
</evidence>
<dbReference type="GO" id="GO:0000287">
    <property type="term" value="F:magnesium ion binding"/>
    <property type="evidence" value="ECO:0007669"/>
    <property type="project" value="UniProtKB-UniRule"/>
</dbReference>
<comment type="cofactor">
    <cofactor evidence="5">
        <name>Mg(2+)</name>
        <dbReference type="ChEBI" id="CHEBI:18420"/>
    </cofactor>
</comment>
<accession>A0A975CGE4</accession>
<name>A0A975CGE4_9BURK</name>
<evidence type="ECO:0000313" key="7">
    <source>
        <dbReference type="EMBL" id="QTD45306.1"/>
    </source>
</evidence>
<keyword evidence="5" id="KW-0460">Magnesium</keyword>
<dbReference type="Proteomes" id="UP000663903">
    <property type="component" value="Chromosome"/>
</dbReference>
<feature type="binding site" evidence="5">
    <location>
        <position position="9"/>
    </location>
    <ligand>
        <name>Mg(2+)</name>
        <dbReference type="ChEBI" id="CHEBI:18420"/>
    </ligand>
</feature>
<dbReference type="RefSeq" id="WP_208009056.1">
    <property type="nucleotide sequence ID" value="NZ_CP071796.1"/>
</dbReference>
<dbReference type="CDD" id="cd09874">
    <property type="entry name" value="PIN_MT3492-like"/>
    <property type="match status" value="1"/>
</dbReference>
<comment type="function">
    <text evidence="5">Toxic component of a toxin-antitoxin (TA) system. An RNase.</text>
</comment>
<dbReference type="EMBL" id="CP071796">
    <property type="protein sequence ID" value="QTD45306.1"/>
    <property type="molecule type" value="Genomic_DNA"/>
</dbReference>
<keyword evidence="2 5" id="KW-0540">Nuclease</keyword>
<dbReference type="KEGG" id="otd:J1M35_20210"/>
<evidence type="ECO:0000256" key="4">
    <source>
        <dbReference type="ARBA" id="ARBA00022801"/>
    </source>
</evidence>
<keyword evidence="5" id="KW-0800">Toxin</keyword>
<dbReference type="SUPFAM" id="SSF88723">
    <property type="entry name" value="PIN domain-like"/>
    <property type="match status" value="1"/>
</dbReference>
<dbReference type="InterPro" id="IPR002716">
    <property type="entry name" value="PIN_dom"/>
</dbReference>
<dbReference type="Pfam" id="PF01850">
    <property type="entry name" value="PIN"/>
    <property type="match status" value="1"/>
</dbReference>
<protein>
    <recommendedName>
        <fullName evidence="5">Ribonuclease VapC</fullName>
        <shortName evidence="5">RNase VapC</shortName>
        <ecNumber evidence="5">3.1.-.-</ecNumber>
    </recommendedName>
    <alternativeName>
        <fullName evidence="5">Toxin VapC</fullName>
    </alternativeName>
</protein>
<dbReference type="EC" id="3.1.-.-" evidence="5"/>
<dbReference type="Gene3D" id="3.40.50.1010">
    <property type="entry name" value="5'-nuclease"/>
    <property type="match status" value="1"/>
</dbReference>
<evidence type="ECO:0000259" key="6">
    <source>
        <dbReference type="Pfam" id="PF01850"/>
    </source>
</evidence>
<evidence type="ECO:0000256" key="3">
    <source>
        <dbReference type="ARBA" id="ARBA00022723"/>
    </source>
</evidence>
<feature type="domain" description="PIN" evidence="6">
    <location>
        <begin position="6"/>
        <end position="133"/>
    </location>
</feature>
<dbReference type="InterPro" id="IPR029060">
    <property type="entry name" value="PIN-like_dom_sf"/>
</dbReference>
<keyword evidence="8" id="KW-1185">Reference proteome</keyword>
<keyword evidence="4 5" id="KW-0378">Hydrolase</keyword>
<evidence type="ECO:0000256" key="1">
    <source>
        <dbReference type="ARBA" id="ARBA00022649"/>
    </source>
</evidence>
<reference evidence="7" key="1">
    <citation type="submission" date="2021-03" db="EMBL/GenBank/DDBJ databases">
        <title>Ottowia sp. 27C isolated from the cloaca of a Giant Asian pond turtle (Heosemys grandis).</title>
        <authorList>
            <person name="Spergser J."/>
            <person name="Busse H.-J."/>
        </authorList>
    </citation>
    <scope>NUCLEOTIDE SEQUENCE</scope>
    <source>
        <strain evidence="7">27C</strain>
    </source>
</reference>
<dbReference type="GO" id="GO:0016787">
    <property type="term" value="F:hydrolase activity"/>
    <property type="evidence" value="ECO:0007669"/>
    <property type="project" value="UniProtKB-KW"/>
</dbReference>
<dbReference type="InterPro" id="IPR022907">
    <property type="entry name" value="VapC_family"/>
</dbReference>
<keyword evidence="1 5" id="KW-1277">Toxin-antitoxin system</keyword>
<feature type="binding site" evidence="5">
    <location>
        <position position="111"/>
    </location>
    <ligand>
        <name>Mg(2+)</name>
        <dbReference type="ChEBI" id="CHEBI:18420"/>
    </ligand>
</feature>
<gene>
    <name evidence="5" type="primary">vapC</name>
    <name evidence="7" type="ORF">J1M35_20210</name>
</gene>
<evidence type="ECO:0000256" key="5">
    <source>
        <dbReference type="HAMAP-Rule" id="MF_00265"/>
    </source>
</evidence>
<keyword evidence="3 5" id="KW-0479">Metal-binding</keyword>
<proteinExistence type="inferred from homology"/>
<dbReference type="GO" id="GO:0090729">
    <property type="term" value="F:toxin activity"/>
    <property type="evidence" value="ECO:0007669"/>
    <property type="project" value="UniProtKB-KW"/>
</dbReference>
<comment type="similarity">
    <text evidence="5">Belongs to the PINc/VapC protein family.</text>
</comment>
<dbReference type="GO" id="GO:0004540">
    <property type="term" value="F:RNA nuclease activity"/>
    <property type="evidence" value="ECO:0007669"/>
    <property type="project" value="InterPro"/>
</dbReference>